<reference evidence="3" key="1">
    <citation type="journal article" date="2011" name="Nat. Genet.">
        <title>The Arabidopsis lyrata genome sequence and the basis of rapid genome size change.</title>
        <authorList>
            <person name="Hu T.T."/>
            <person name="Pattyn P."/>
            <person name="Bakker E.G."/>
            <person name="Cao J."/>
            <person name="Cheng J.-F."/>
            <person name="Clark R.M."/>
            <person name="Fahlgren N."/>
            <person name="Fawcett J.A."/>
            <person name="Grimwood J."/>
            <person name="Gundlach H."/>
            <person name="Haberer G."/>
            <person name="Hollister J.D."/>
            <person name="Ossowski S."/>
            <person name="Ottilar R.P."/>
            <person name="Salamov A.A."/>
            <person name="Schneeberger K."/>
            <person name="Spannagl M."/>
            <person name="Wang X."/>
            <person name="Yang L."/>
            <person name="Nasrallah M.E."/>
            <person name="Bergelson J."/>
            <person name="Carrington J.C."/>
            <person name="Gaut B.S."/>
            <person name="Schmutz J."/>
            <person name="Mayer K.F.X."/>
            <person name="Van de Peer Y."/>
            <person name="Grigoriev I.V."/>
            <person name="Nordborg M."/>
            <person name="Weigel D."/>
            <person name="Guo Y.-L."/>
        </authorList>
    </citation>
    <scope>NUCLEOTIDE SEQUENCE [LARGE SCALE GENOMIC DNA]</scope>
    <source>
        <strain evidence="3">cv. MN47</strain>
    </source>
</reference>
<feature type="region of interest" description="Disordered" evidence="1">
    <location>
        <begin position="38"/>
        <end position="65"/>
    </location>
</feature>
<sequence length="130" mass="14902">MADAAKKAVEGELRRWRERDQKKAEEAATRILAEAEMNMASESSPQKHYKAPKQRPVHNKLEKTKTSVVSKKVLLPNLSGIFNRKKNQVEWERLRGEQSKGIRSKIKLLSNDHDSKATSHIKHMNDYIAA</sequence>
<protein>
    <submittedName>
        <fullName evidence="2">Uncharacterized protein</fullName>
    </submittedName>
</protein>
<gene>
    <name evidence="2" type="ORF">ARALYDRAFT_359442</name>
</gene>
<dbReference type="HOGENOM" id="CLU_1941002_0_0_1"/>
<organism evidence="3">
    <name type="scientific">Arabidopsis lyrata subsp. lyrata</name>
    <name type="common">Lyre-leaved rock-cress</name>
    <dbReference type="NCBI Taxonomy" id="81972"/>
    <lineage>
        <taxon>Eukaryota</taxon>
        <taxon>Viridiplantae</taxon>
        <taxon>Streptophyta</taxon>
        <taxon>Embryophyta</taxon>
        <taxon>Tracheophyta</taxon>
        <taxon>Spermatophyta</taxon>
        <taxon>Magnoliopsida</taxon>
        <taxon>eudicotyledons</taxon>
        <taxon>Gunneridae</taxon>
        <taxon>Pentapetalae</taxon>
        <taxon>rosids</taxon>
        <taxon>malvids</taxon>
        <taxon>Brassicales</taxon>
        <taxon>Brassicaceae</taxon>
        <taxon>Camelineae</taxon>
        <taxon>Arabidopsis</taxon>
    </lineage>
</organism>
<evidence type="ECO:0000313" key="2">
    <source>
        <dbReference type="EMBL" id="EFH38945.1"/>
    </source>
</evidence>
<accession>D7MWY6</accession>
<proteinExistence type="predicted"/>
<evidence type="ECO:0000313" key="3">
    <source>
        <dbReference type="Proteomes" id="UP000008694"/>
    </source>
</evidence>
<keyword evidence="3" id="KW-1185">Reference proteome</keyword>
<dbReference type="EMBL" id="GL348884">
    <property type="protein sequence ID" value="EFH38945.1"/>
    <property type="molecule type" value="Genomic_DNA"/>
</dbReference>
<name>D7MWY6_ARALL</name>
<feature type="region of interest" description="Disordered" evidence="1">
    <location>
        <begin position="1"/>
        <end position="25"/>
    </location>
</feature>
<dbReference type="AlphaFoldDB" id="D7MWY6"/>
<dbReference type="Proteomes" id="UP000008694">
    <property type="component" value="Unassembled WGS sequence"/>
</dbReference>
<dbReference type="STRING" id="81972.D7MWY6"/>
<feature type="compositionally biased region" description="Basic residues" evidence="1">
    <location>
        <begin position="47"/>
        <end position="58"/>
    </location>
</feature>
<evidence type="ECO:0000256" key="1">
    <source>
        <dbReference type="SAM" id="MobiDB-lite"/>
    </source>
</evidence>
<dbReference type="Gramene" id="fgenesh1_pg.C_scaffold_236000001">
    <property type="protein sequence ID" value="fgenesh1_pg.C_scaffold_236000001"/>
    <property type="gene ID" value="fgenesh1_pg.C_scaffold_236000001"/>
</dbReference>